<dbReference type="EMBL" id="QBML01000001">
    <property type="protein sequence ID" value="PZO45165.1"/>
    <property type="molecule type" value="Genomic_DNA"/>
</dbReference>
<evidence type="ECO:0000313" key="1">
    <source>
        <dbReference type="EMBL" id="PZO45165.1"/>
    </source>
</evidence>
<proteinExistence type="predicted"/>
<evidence type="ECO:0000313" key="2">
    <source>
        <dbReference type="Proteomes" id="UP000249467"/>
    </source>
</evidence>
<sequence>MAFFDSEIVQHEARNLFQDYQALTQLGGSYGKFDREGKILFIEKMEEMMDRYKIFMKRFELSDDFMAQMTLKQLENQLGNFGITPQQMFDQMNMTLEKMKSELELQN</sequence>
<dbReference type="AlphaFoldDB" id="A0A2W4YEF7"/>
<name>A0A2W4YEF7_9CYAN</name>
<dbReference type="Pfam" id="PF08855">
    <property type="entry name" value="DUF1825"/>
    <property type="match status" value="1"/>
</dbReference>
<protein>
    <submittedName>
        <fullName evidence="1">DUF1825 domain-containing protein</fullName>
    </submittedName>
</protein>
<accession>A0A2W4YEF7</accession>
<gene>
    <name evidence="1" type="ORF">DCF19_01345</name>
</gene>
<organism evidence="1 2">
    <name type="scientific">Pseudanabaena frigida</name>
    <dbReference type="NCBI Taxonomy" id="945775"/>
    <lineage>
        <taxon>Bacteria</taxon>
        <taxon>Bacillati</taxon>
        <taxon>Cyanobacteriota</taxon>
        <taxon>Cyanophyceae</taxon>
        <taxon>Pseudanabaenales</taxon>
        <taxon>Pseudanabaenaceae</taxon>
        <taxon>Pseudanabaena</taxon>
    </lineage>
</organism>
<dbReference type="Proteomes" id="UP000249467">
    <property type="component" value="Unassembled WGS sequence"/>
</dbReference>
<dbReference type="InterPro" id="IPR014954">
    <property type="entry name" value="DUF1825"/>
</dbReference>
<reference evidence="1 2" key="2">
    <citation type="submission" date="2018-06" db="EMBL/GenBank/DDBJ databases">
        <title>Metagenomic assembly of (sub)arctic Cyanobacteria and their associated microbiome from non-axenic cultures.</title>
        <authorList>
            <person name="Baurain D."/>
        </authorList>
    </citation>
    <scope>NUCLEOTIDE SEQUENCE [LARGE SCALE GENOMIC DNA]</scope>
    <source>
        <strain evidence="1">ULC066bin1</strain>
    </source>
</reference>
<comment type="caution">
    <text evidence="1">The sequence shown here is derived from an EMBL/GenBank/DDBJ whole genome shotgun (WGS) entry which is preliminary data.</text>
</comment>
<reference evidence="1 2" key="1">
    <citation type="submission" date="2018-04" db="EMBL/GenBank/DDBJ databases">
        <authorList>
            <person name="Go L.Y."/>
            <person name="Mitchell J.A."/>
        </authorList>
    </citation>
    <scope>NUCLEOTIDE SEQUENCE [LARGE SCALE GENOMIC DNA]</scope>
    <source>
        <strain evidence="1">ULC066bin1</strain>
    </source>
</reference>